<sequence>MPFSILLVQTNRERLPQPVIPLGLGLVAAATAQAGHQVKVLDLCFSKDPERELAERLRRRAYDVVGLSIRNLDSSDALRPHSYLEEVRALVRTVRRVTPVPLIIGGAAVSIAPAAMAEYLGADHALTGAGEYALPALLKQWGNGGPRPRRVFSGEDPPTGASALPPAAGHTALALGRYLVRHRWLPVQTKRGCSFGCIYCTYSRIEGSVPRCRSAESVVDELKALRSRFRVNSFELVDSTWNHPVEHAKEICEAILSAGLRPNLQSLTLHAGSCDGELLRLMVRAGFCGVGCSPDSASDRMLDQLGKGLGSDQLARTIDAVHQASLPGLWFFLLGGPGETEETVAETFRFIRKRLRRRRDIVMITCGLRIYPGTELERRARAEGLLDASHNLLEPVFYFSPGLRRERLRELLRQQADDRWILMADTHLRAIEPFRRLHALLRLRKPFWAYAGMVGRWLRSSKALGNDAAWG</sequence>
<comment type="cofactor">
    <cofactor evidence="1">
        <name>[4Fe-4S] cluster</name>
        <dbReference type="ChEBI" id="CHEBI:49883"/>
    </cofactor>
</comment>
<dbReference type="SFLD" id="SFLDG01082">
    <property type="entry name" value="B12-binding_domain_containing"/>
    <property type="match status" value="1"/>
</dbReference>
<dbReference type="GO" id="GO:0005829">
    <property type="term" value="C:cytosol"/>
    <property type="evidence" value="ECO:0007669"/>
    <property type="project" value="TreeGrafter"/>
</dbReference>
<feature type="domain" description="Radical SAM core" evidence="7">
    <location>
        <begin position="177"/>
        <end position="418"/>
    </location>
</feature>
<dbReference type="PROSITE" id="PS51918">
    <property type="entry name" value="RADICAL_SAM"/>
    <property type="match status" value="1"/>
</dbReference>
<evidence type="ECO:0000259" key="7">
    <source>
        <dbReference type="PROSITE" id="PS51918"/>
    </source>
</evidence>
<dbReference type="CDD" id="cd01335">
    <property type="entry name" value="Radical_SAM"/>
    <property type="match status" value="1"/>
</dbReference>
<organism evidence="8 9">
    <name type="scientific">Tectimicrobiota bacterium</name>
    <dbReference type="NCBI Taxonomy" id="2528274"/>
    <lineage>
        <taxon>Bacteria</taxon>
        <taxon>Pseudomonadati</taxon>
        <taxon>Nitrospinota/Tectimicrobiota group</taxon>
        <taxon>Candidatus Tectimicrobiota</taxon>
    </lineage>
</organism>
<dbReference type="SFLD" id="SFLDG01123">
    <property type="entry name" value="methyltransferase_(Class_B)"/>
    <property type="match status" value="1"/>
</dbReference>
<dbReference type="GO" id="GO:0046872">
    <property type="term" value="F:metal ion binding"/>
    <property type="evidence" value="ECO:0007669"/>
    <property type="project" value="UniProtKB-KW"/>
</dbReference>
<evidence type="ECO:0000313" key="9">
    <source>
        <dbReference type="Proteomes" id="UP000769766"/>
    </source>
</evidence>
<protein>
    <submittedName>
        <fullName evidence="8">Cobalamin B12-binding domain-containing protein</fullName>
    </submittedName>
</protein>
<dbReference type="Pfam" id="PF04055">
    <property type="entry name" value="Radical_SAM"/>
    <property type="match status" value="1"/>
</dbReference>
<dbReference type="GO" id="GO:0051539">
    <property type="term" value="F:4 iron, 4 sulfur cluster binding"/>
    <property type="evidence" value="ECO:0007669"/>
    <property type="project" value="UniProtKB-KW"/>
</dbReference>
<proteinExistence type="predicted"/>
<evidence type="ECO:0000256" key="1">
    <source>
        <dbReference type="ARBA" id="ARBA00001966"/>
    </source>
</evidence>
<evidence type="ECO:0000313" key="8">
    <source>
        <dbReference type="EMBL" id="MBI2877386.1"/>
    </source>
</evidence>
<feature type="domain" description="B12-binding" evidence="6">
    <location>
        <begin position="3"/>
        <end position="148"/>
    </location>
</feature>
<reference evidence="8" key="1">
    <citation type="submission" date="2020-07" db="EMBL/GenBank/DDBJ databases">
        <title>Huge and variable diversity of episymbiotic CPR bacteria and DPANN archaea in groundwater ecosystems.</title>
        <authorList>
            <person name="He C.Y."/>
            <person name="Keren R."/>
            <person name="Whittaker M."/>
            <person name="Farag I.F."/>
            <person name="Doudna J."/>
            <person name="Cate J.H.D."/>
            <person name="Banfield J.F."/>
        </authorList>
    </citation>
    <scope>NUCLEOTIDE SEQUENCE</scope>
    <source>
        <strain evidence="8">NC_groundwater_672_Ag_B-0.1um_62_36</strain>
    </source>
</reference>
<dbReference type="PROSITE" id="PS51332">
    <property type="entry name" value="B12_BINDING"/>
    <property type="match status" value="1"/>
</dbReference>
<dbReference type="InterPro" id="IPR007197">
    <property type="entry name" value="rSAM"/>
</dbReference>
<gene>
    <name evidence="8" type="ORF">HYY20_10935</name>
</gene>
<accession>A0A932CQQ0</accession>
<name>A0A932CQQ0_UNCTE</name>
<dbReference type="Pfam" id="PF02310">
    <property type="entry name" value="B12-binding"/>
    <property type="match status" value="1"/>
</dbReference>
<dbReference type="GO" id="GO:0031419">
    <property type="term" value="F:cobalamin binding"/>
    <property type="evidence" value="ECO:0007669"/>
    <property type="project" value="InterPro"/>
</dbReference>
<dbReference type="SFLD" id="SFLDS00029">
    <property type="entry name" value="Radical_SAM"/>
    <property type="match status" value="1"/>
</dbReference>
<dbReference type="SUPFAM" id="SSF52242">
    <property type="entry name" value="Cobalamin (vitamin B12)-binding domain"/>
    <property type="match status" value="1"/>
</dbReference>
<dbReference type="SMART" id="SM00729">
    <property type="entry name" value="Elp3"/>
    <property type="match status" value="1"/>
</dbReference>
<dbReference type="EMBL" id="JACPRF010000332">
    <property type="protein sequence ID" value="MBI2877386.1"/>
    <property type="molecule type" value="Genomic_DNA"/>
</dbReference>
<keyword evidence="4" id="KW-0408">Iron</keyword>
<dbReference type="Gene3D" id="3.80.30.20">
    <property type="entry name" value="tm_1862 like domain"/>
    <property type="match status" value="1"/>
</dbReference>
<dbReference type="PANTHER" id="PTHR43409:SF16">
    <property type="entry name" value="SLR0320 PROTEIN"/>
    <property type="match status" value="1"/>
</dbReference>
<dbReference type="PANTHER" id="PTHR43409">
    <property type="entry name" value="ANAEROBIC MAGNESIUM-PROTOPORPHYRIN IX MONOMETHYL ESTER CYCLASE-RELATED"/>
    <property type="match status" value="1"/>
</dbReference>
<dbReference type="InterPro" id="IPR058240">
    <property type="entry name" value="rSAM_sf"/>
</dbReference>
<evidence type="ECO:0000256" key="3">
    <source>
        <dbReference type="ARBA" id="ARBA00022723"/>
    </source>
</evidence>
<keyword evidence="3" id="KW-0479">Metal-binding</keyword>
<dbReference type="Proteomes" id="UP000769766">
    <property type="component" value="Unassembled WGS sequence"/>
</dbReference>
<keyword evidence="2" id="KW-0949">S-adenosyl-L-methionine</keyword>
<dbReference type="InterPro" id="IPR036724">
    <property type="entry name" value="Cobalamin-bd_sf"/>
</dbReference>
<dbReference type="InterPro" id="IPR023404">
    <property type="entry name" value="rSAM_horseshoe"/>
</dbReference>
<dbReference type="InterPro" id="IPR006158">
    <property type="entry name" value="Cobalamin-bd"/>
</dbReference>
<dbReference type="InterPro" id="IPR034466">
    <property type="entry name" value="Methyltransferase_Class_B"/>
</dbReference>
<evidence type="ECO:0000259" key="6">
    <source>
        <dbReference type="PROSITE" id="PS51332"/>
    </source>
</evidence>
<evidence type="ECO:0000256" key="2">
    <source>
        <dbReference type="ARBA" id="ARBA00022691"/>
    </source>
</evidence>
<dbReference type="Gene3D" id="3.40.50.280">
    <property type="entry name" value="Cobalamin-binding domain"/>
    <property type="match status" value="1"/>
</dbReference>
<evidence type="ECO:0000256" key="5">
    <source>
        <dbReference type="ARBA" id="ARBA00023014"/>
    </source>
</evidence>
<keyword evidence="5" id="KW-0411">Iron-sulfur</keyword>
<evidence type="ECO:0000256" key="4">
    <source>
        <dbReference type="ARBA" id="ARBA00023004"/>
    </source>
</evidence>
<dbReference type="SUPFAM" id="SSF102114">
    <property type="entry name" value="Radical SAM enzymes"/>
    <property type="match status" value="1"/>
</dbReference>
<dbReference type="InterPro" id="IPR051198">
    <property type="entry name" value="BchE-like"/>
</dbReference>
<comment type="caution">
    <text evidence="8">The sequence shown here is derived from an EMBL/GenBank/DDBJ whole genome shotgun (WGS) entry which is preliminary data.</text>
</comment>
<dbReference type="InterPro" id="IPR006638">
    <property type="entry name" value="Elp3/MiaA/NifB-like_rSAM"/>
</dbReference>
<dbReference type="AlphaFoldDB" id="A0A932CQQ0"/>
<dbReference type="GO" id="GO:0003824">
    <property type="term" value="F:catalytic activity"/>
    <property type="evidence" value="ECO:0007669"/>
    <property type="project" value="InterPro"/>
</dbReference>